<protein>
    <submittedName>
        <fullName evidence="5">ABC transporter substrate-binding protein</fullName>
    </submittedName>
</protein>
<reference evidence="6" key="1">
    <citation type="journal article" date="2019" name="Int. J. Syst. Evol. Microbiol.">
        <title>The Global Catalogue of Microorganisms (GCM) 10K type strain sequencing project: providing services to taxonomists for standard genome sequencing and annotation.</title>
        <authorList>
            <consortium name="The Broad Institute Genomics Platform"/>
            <consortium name="The Broad Institute Genome Sequencing Center for Infectious Disease"/>
            <person name="Wu L."/>
            <person name="Ma J."/>
        </authorList>
    </citation>
    <scope>NUCLEOTIDE SEQUENCE [LARGE SCALE GENOMIC DNA]</scope>
    <source>
        <strain evidence="6">DFY41</strain>
    </source>
</reference>
<keyword evidence="3" id="KW-0732">Signal</keyword>
<dbReference type="PANTHER" id="PTHR30290">
    <property type="entry name" value="PERIPLASMIC BINDING COMPONENT OF ABC TRANSPORTER"/>
    <property type="match status" value="1"/>
</dbReference>
<proteinExistence type="inferred from homology"/>
<dbReference type="Gene3D" id="3.40.190.10">
    <property type="entry name" value="Periplasmic binding protein-like II"/>
    <property type="match status" value="1"/>
</dbReference>
<evidence type="ECO:0000256" key="1">
    <source>
        <dbReference type="ARBA" id="ARBA00005695"/>
    </source>
</evidence>
<dbReference type="Proteomes" id="UP001596087">
    <property type="component" value="Unassembled WGS sequence"/>
</dbReference>
<name>A0ABW0BQI1_9ACTN</name>
<dbReference type="PROSITE" id="PS51257">
    <property type="entry name" value="PROKAR_LIPOPROTEIN"/>
    <property type="match status" value="1"/>
</dbReference>
<evidence type="ECO:0000256" key="2">
    <source>
        <dbReference type="ARBA" id="ARBA00022448"/>
    </source>
</evidence>
<evidence type="ECO:0000259" key="4">
    <source>
        <dbReference type="Pfam" id="PF00496"/>
    </source>
</evidence>
<sequence>MDKVSTQKRVLATVVTVAALAVLGGCGGGSTDSPSADGATPTPGGDLVIVQGKGTKTLDPVAAISPEDIAPMYELYDTLYRLSADGQELQPSLAAAAPRSSADGTKWTIELRDDASFSDGSPVTAADVAYSLNRARTANGAFSFLLGAITAVDAPDDHTVVITTGEPSATLEAVLGSWIASVLPADLGGQPEKAFFEDPVGSGPFQLDAWDRGQSLRLTKSTDYWQEGKPYLDSIQWTTVPDANTRVSQVQSGQADVASDVPFSQVASLESAADVTAGTFPAAYTSMLIFNQEYGPFADVHVRRAIAQAIDREAVTTSTLFGAGVAACSILPPSMRFASEPTCPTYNPEAAKAELARSAYPDGFDVELTIDNLPESSTVAQAVQSQLAELGINVDIKVVDSGELYTVFFQEAYQMGLAAWASDIADPDEQLSYMLDPNAGGNAYYTGFDDPEVTRLIEQGRTTLDDSARADDYAQVQQIVADQVPQLPISHRENAYVWNRDLAQFEVNPMGMIDLASVGMVQQ</sequence>
<organism evidence="5 6">
    <name type="scientific">Nocardioides taihuensis</name>
    <dbReference type="NCBI Taxonomy" id="1835606"/>
    <lineage>
        <taxon>Bacteria</taxon>
        <taxon>Bacillati</taxon>
        <taxon>Actinomycetota</taxon>
        <taxon>Actinomycetes</taxon>
        <taxon>Propionibacteriales</taxon>
        <taxon>Nocardioidaceae</taxon>
        <taxon>Nocardioides</taxon>
    </lineage>
</organism>
<keyword evidence="2" id="KW-0813">Transport</keyword>
<dbReference type="SUPFAM" id="SSF53850">
    <property type="entry name" value="Periplasmic binding protein-like II"/>
    <property type="match status" value="1"/>
</dbReference>
<feature type="domain" description="Solute-binding protein family 5" evidence="4">
    <location>
        <begin position="88"/>
        <end position="441"/>
    </location>
</feature>
<comment type="similarity">
    <text evidence="1">Belongs to the bacterial solute-binding protein 5 family.</text>
</comment>
<evidence type="ECO:0000313" key="5">
    <source>
        <dbReference type="EMBL" id="MFC5179485.1"/>
    </source>
</evidence>
<dbReference type="PIRSF" id="PIRSF002741">
    <property type="entry name" value="MppA"/>
    <property type="match status" value="1"/>
</dbReference>
<dbReference type="Pfam" id="PF00496">
    <property type="entry name" value="SBP_bac_5"/>
    <property type="match status" value="1"/>
</dbReference>
<keyword evidence="6" id="KW-1185">Reference proteome</keyword>
<accession>A0ABW0BQI1</accession>
<dbReference type="InterPro" id="IPR000914">
    <property type="entry name" value="SBP_5_dom"/>
</dbReference>
<dbReference type="Gene3D" id="3.10.105.10">
    <property type="entry name" value="Dipeptide-binding Protein, Domain 3"/>
    <property type="match status" value="1"/>
</dbReference>
<comment type="caution">
    <text evidence="5">The sequence shown here is derived from an EMBL/GenBank/DDBJ whole genome shotgun (WGS) entry which is preliminary data.</text>
</comment>
<dbReference type="Gene3D" id="3.90.76.10">
    <property type="entry name" value="Dipeptide-binding Protein, Domain 1"/>
    <property type="match status" value="1"/>
</dbReference>
<evidence type="ECO:0000256" key="3">
    <source>
        <dbReference type="ARBA" id="ARBA00022729"/>
    </source>
</evidence>
<dbReference type="CDD" id="cd00995">
    <property type="entry name" value="PBP2_NikA_DppA_OppA_like"/>
    <property type="match status" value="1"/>
</dbReference>
<dbReference type="InterPro" id="IPR030678">
    <property type="entry name" value="Peptide/Ni-bd"/>
</dbReference>
<gene>
    <name evidence="5" type="ORF">ACFPGP_22610</name>
</gene>
<dbReference type="RefSeq" id="WP_378593706.1">
    <property type="nucleotide sequence ID" value="NZ_JBHSKD010000028.1"/>
</dbReference>
<evidence type="ECO:0000313" key="6">
    <source>
        <dbReference type="Proteomes" id="UP001596087"/>
    </source>
</evidence>
<dbReference type="PANTHER" id="PTHR30290:SF9">
    <property type="entry name" value="OLIGOPEPTIDE-BINDING PROTEIN APPA"/>
    <property type="match status" value="1"/>
</dbReference>
<dbReference type="InterPro" id="IPR039424">
    <property type="entry name" value="SBP_5"/>
</dbReference>
<dbReference type="EMBL" id="JBHSKD010000028">
    <property type="protein sequence ID" value="MFC5179485.1"/>
    <property type="molecule type" value="Genomic_DNA"/>
</dbReference>